<proteinExistence type="predicted"/>
<feature type="transmembrane region" description="Helical" evidence="2">
    <location>
        <begin position="12"/>
        <end position="32"/>
    </location>
</feature>
<evidence type="ECO:0000313" key="3">
    <source>
        <dbReference type="EMBL" id="MBJ6723254.1"/>
    </source>
</evidence>
<dbReference type="PANTHER" id="PTHR35792">
    <property type="entry name" value="GENERAL STRESS PROTEIN"/>
    <property type="match status" value="1"/>
</dbReference>
<protein>
    <submittedName>
        <fullName evidence="3">YtxH domain-containing protein</fullName>
    </submittedName>
</protein>
<keyword evidence="2" id="KW-0812">Transmembrane</keyword>
<reference evidence="3" key="1">
    <citation type="submission" date="2020-12" db="EMBL/GenBank/DDBJ databases">
        <title>Geomonas sp. Red875, isolated from river sediment.</title>
        <authorList>
            <person name="Xu Z."/>
            <person name="Zhang Z."/>
            <person name="Masuda Y."/>
            <person name="Itoh H."/>
            <person name="Senoo K."/>
        </authorList>
    </citation>
    <scope>NUCLEOTIDE SEQUENCE</scope>
    <source>
        <strain evidence="3">Red875</strain>
    </source>
</reference>
<dbReference type="PANTHER" id="PTHR35792:SF2">
    <property type="entry name" value="GENERAL STRESS PROTEIN"/>
    <property type="match status" value="1"/>
</dbReference>
<accession>A0A8J7LTC9</accession>
<gene>
    <name evidence="3" type="ORF">JFN93_00915</name>
</gene>
<dbReference type="Proteomes" id="UP000636888">
    <property type="component" value="Unassembled WGS sequence"/>
</dbReference>
<keyword evidence="4" id="KW-1185">Reference proteome</keyword>
<organism evidence="3 4">
    <name type="scientific">Geomesophilobacter sediminis</name>
    <dbReference type="NCBI Taxonomy" id="2798584"/>
    <lineage>
        <taxon>Bacteria</taxon>
        <taxon>Pseudomonadati</taxon>
        <taxon>Thermodesulfobacteriota</taxon>
        <taxon>Desulfuromonadia</taxon>
        <taxon>Geobacterales</taxon>
        <taxon>Geobacteraceae</taxon>
        <taxon>Geomesophilobacter</taxon>
    </lineage>
</organism>
<evidence type="ECO:0000256" key="1">
    <source>
        <dbReference type="SAM" id="Coils"/>
    </source>
</evidence>
<name>A0A8J7LTC9_9BACT</name>
<dbReference type="EMBL" id="JAEMHM010000001">
    <property type="protein sequence ID" value="MBJ6723254.1"/>
    <property type="molecule type" value="Genomic_DNA"/>
</dbReference>
<evidence type="ECO:0000313" key="4">
    <source>
        <dbReference type="Proteomes" id="UP000636888"/>
    </source>
</evidence>
<keyword evidence="2" id="KW-1133">Transmembrane helix</keyword>
<dbReference type="InterPro" id="IPR024623">
    <property type="entry name" value="YtxH"/>
</dbReference>
<dbReference type="RefSeq" id="WP_199382096.1">
    <property type="nucleotide sequence ID" value="NZ_JAEMHM010000001.1"/>
</dbReference>
<sequence length="120" mass="12883">MASNDNDNSLIAGALFLVAGGIVGAGVALLFAPQSGTKTRKDICRFARKARRSAEDAVEVVEDFKDNLSDIVEEVGERATEILETGKDMAYGAKKKLLKALEESGEQLEKQRAKLSKLVG</sequence>
<keyword evidence="1" id="KW-0175">Coiled coil</keyword>
<dbReference type="InterPro" id="IPR052928">
    <property type="entry name" value="Desiccation-related_membrane"/>
</dbReference>
<evidence type="ECO:0000256" key="2">
    <source>
        <dbReference type="SAM" id="Phobius"/>
    </source>
</evidence>
<feature type="coiled-coil region" evidence="1">
    <location>
        <begin position="91"/>
        <end position="118"/>
    </location>
</feature>
<keyword evidence="2" id="KW-0472">Membrane</keyword>
<dbReference type="AlphaFoldDB" id="A0A8J7LTC9"/>
<dbReference type="Pfam" id="PF12732">
    <property type="entry name" value="YtxH"/>
    <property type="match status" value="1"/>
</dbReference>
<comment type="caution">
    <text evidence="3">The sequence shown here is derived from an EMBL/GenBank/DDBJ whole genome shotgun (WGS) entry which is preliminary data.</text>
</comment>